<dbReference type="Pfam" id="PF03374">
    <property type="entry name" value="ANT"/>
    <property type="match status" value="1"/>
</dbReference>
<evidence type="ECO:0000313" key="2">
    <source>
        <dbReference type="EMBL" id="STF46229.1"/>
    </source>
</evidence>
<feature type="domain" description="Antirepressor protein C-terminal" evidence="1">
    <location>
        <begin position="10"/>
        <end position="82"/>
    </location>
</feature>
<dbReference type="InterPro" id="IPR005039">
    <property type="entry name" value="Ant_C"/>
</dbReference>
<sequence length="82" mass="9766">MGRRNHGDYVYTLKQAARLIGYHEHEFIDLMIERGILYQVCLTLYPKAKYLQEKLFIIMTDENQVNHSFVTDKGVNYLRDNL</sequence>
<proteinExistence type="predicted"/>
<protein>
    <recommendedName>
        <fullName evidence="1">Antirepressor protein C-terminal domain-containing protein</fullName>
    </recommendedName>
</protein>
<name>A0A376LPQ4_ECOLX</name>
<gene>
    <name evidence="2" type="ORF">NCTC7928_07031</name>
</gene>
<dbReference type="GO" id="GO:0003677">
    <property type="term" value="F:DNA binding"/>
    <property type="evidence" value="ECO:0007669"/>
    <property type="project" value="InterPro"/>
</dbReference>
<evidence type="ECO:0000313" key="3">
    <source>
        <dbReference type="Proteomes" id="UP000254877"/>
    </source>
</evidence>
<dbReference type="AlphaFoldDB" id="A0A376LPQ4"/>
<dbReference type="Proteomes" id="UP000254877">
    <property type="component" value="Unassembled WGS sequence"/>
</dbReference>
<reference evidence="2 3" key="1">
    <citation type="submission" date="2018-06" db="EMBL/GenBank/DDBJ databases">
        <authorList>
            <consortium name="Pathogen Informatics"/>
            <person name="Doyle S."/>
        </authorList>
    </citation>
    <scope>NUCLEOTIDE SEQUENCE [LARGE SCALE GENOMIC DNA]</scope>
    <source>
        <strain evidence="2 3">NCTC7928</strain>
    </source>
</reference>
<organism evidence="2 3">
    <name type="scientific">Escherichia coli</name>
    <dbReference type="NCBI Taxonomy" id="562"/>
    <lineage>
        <taxon>Bacteria</taxon>
        <taxon>Pseudomonadati</taxon>
        <taxon>Pseudomonadota</taxon>
        <taxon>Gammaproteobacteria</taxon>
        <taxon>Enterobacterales</taxon>
        <taxon>Enterobacteriaceae</taxon>
        <taxon>Escherichia</taxon>
    </lineage>
</organism>
<evidence type="ECO:0000259" key="1">
    <source>
        <dbReference type="Pfam" id="PF03374"/>
    </source>
</evidence>
<accession>A0A376LPQ4</accession>
<dbReference type="EMBL" id="UGAB01000002">
    <property type="protein sequence ID" value="STF46229.1"/>
    <property type="molecule type" value="Genomic_DNA"/>
</dbReference>